<evidence type="ECO:0000313" key="4">
    <source>
        <dbReference type="Proteomes" id="UP001152130"/>
    </source>
</evidence>
<evidence type="ECO:0000256" key="1">
    <source>
        <dbReference type="ARBA" id="ARBA00022679"/>
    </source>
</evidence>
<gene>
    <name evidence="3" type="ORF">NW766_007087</name>
</gene>
<dbReference type="Proteomes" id="UP001152130">
    <property type="component" value="Unassembled WGS sequence"/>
</dbReference>
<proteinExistence type="predicted"/>
<organism evidence="3 4">
    <name type="scientific">Fusarium irregulare</name>
    <dbReference type="NCBI Taxonomy" id="2494466"/>
    <lineage>
        <taxon>Eukaryota</taxon>
        <taxon>Fungi</taxon>
        <taxon>Dikarya</taxon>
        <taxon>Ascomycota</taxon>
        <taxon>Pezizomycotina</taxon>
        <taxon>Sordariomycetes</taxon>
        <taxon>Hypocreomycetidae</taxon>
        <taxon>Hypocreales</taxon>
        <taxon>Nectriaceae</taxon>
        <taxon>Fusarium</taxon>
        <taxon>Fusarium incarnatum-equiseti species complex</taxon>
    </lineage>
</organism>
<keyword evidence="4" id="KW-1185">Reference proteome</keyword>
<name>A0A9W8PMK2_9HYPO</name>
<dbReference type="PANTHER" id="PTHR31896:SF64">
    <property type="entry name" value="TRICHOTHECENE 3-O-ACETYLTRANSFERASE"/>
    <property type="match status" value="1"/>
</dbReference>
<dbReference type="AlphaFoldDB" id="A0A9W8PMK2"/>
<feature type="domain" description="Trichothecene 3-O-acetyltransferase-like N-terminal" evidence="2">
    <location>
        <begin position="19"/>
        <end position="172"/>
    </location>
</feature>
<dbReference type="InterPro" id="IPR051283">
    <property type="entry name" value="Sec_Metabolite_Acyltrans"/>
</dbReference>
<dbReference type="Gene3D" id="3.30.559.10">
    <property type="entry name" value="Chloramphenicol acetyltransferase-like domain"/>
    <property type="match status" value="2"/>
</dbReference>
<dbReference type="OrthoDB" id="1862401at2759"/>
<protein>
    <recommendedName>
        <fullName evidence="2">Trichothecene 3-O-acetyltransferase-like N-terminal domain-containing protein</fullName>
    </recommendedName>
</protein>
<evidence type="ECO:0000259" key="2">
    <source>
        <dbReference type="Pfam" id="PF22664"/>
    </source>
</evidence>
<sequence>MLLPTSYQFGPLDEVIPPLYHAIIYGFPCEESQRDRALEVLQGGFTRLLESRPYMGGNIVRDDDPDVRPGSLRLVIPDPPANLQLAVADLTSTEIGWKHTYAQVRNAGMPLSWLDPALVAPYTTAGPASTTNVLMGQVNWIPGGCLFTMYIAHALTDAWGGAMVVQYWAQQCREFQGISTPSPLDALPESNGLHPALHDIPSSSEAFDRLKSRPELWKLLGLHWKENLIVAKDAVSLPTTIPAAAVAIPGMCTCIFSFTPEACSRLKADAMPSGGLGWISTQDALVALIWRSVMRARLSEAPSNGTATNGTTNGDTTAPRQNSIVSVAIEGRSLCKPKIPYSIINNVVYCCMTEMPVTTILDQDPSKKTLSSLALAVRSNIEAFKSDPVLINDTNQLAASIPDVGKLSIAFKDFLGYDLITTSWIDAPFYQGVDFGPPLGKPEFMRLPRGQFSGICSLQPRKTNGEIEAFISLNEEEMERFFKDEEFKKYADFVSM</sequence>
<dbReference type="Pfam" id="PF22664">
    <property type="entry name" value="TRI-like_N"/>
    <property type="match status" value="1"/>
</dbReference>
<accession>A0A9W8PMK2</accession>
<reference evidence="3" key="1">
    <citation type="submission" date="2022-10" db="EMBL/GenBank/DDBJ databases">
        <title>Fusarium specimens isolated from Avocado Roots.</title>
        <authorList>
            <person name="Stajich J."/>
            <person name="Roper C."/>
            <person name="Heimlech-Rivalta G."/>
        </authorList>
    </citation>
    <scope>NUCLEOTIDE SEQUENCE</scope>
    <source>
        <strain evidence="3">CF00143</strain>
    </source>
</reference>
<dbReference type="InterPro" id="IPR023213">
    <property type="entry name" value="CAT-like_dom_sf"/>
</dbReference>
<dbReference type="InterPro" id="IPR054710">
    <property type="entry name" value="Tri101-like_N"/>
</dbReference>
<dbReference type="EMBL" id="JAPDHF010000010">
    <property type="protein sequence ID" value="KAJ4011787.1"/>
    <property type="molecule type" value="Genomic_DNA"/>
</dbReference>
<keyword evidence="1" id="KW-0808">Transferase</keyword>
<comment type="caution">
    <text evidence="3">The sequence shown here is derived from an EMBL/GenBank/DDBJ whole genome shotgun (WGS) entry which is preliminary data.</text>
</comment>
<evidence type="ECO:0000313" key="3">
    <source>
        <dbReference type="EMBL" id="KAJ4011787.1"/>
    </source>
</evidence>
<dbReference type="PANTHER" id="PTHR31896">
    <property type="entry name" value="FAMILY REGULATORY PROTEIN, PUTATIVE (AFU_ORTHOLOGUE AFUA_3G14730)-RELATED"/>
    <property type="match status" value="1"/>
</dbReference>
<dbReference type="GO" id="GO:0016740">
    <property type="term" value="F:transferase activity"/>
    <property type="evidence" value="ECO:0007669"/>
    <property type="project" value="UniProtKB-KW"/>
</dbReference>
<dbReference type="Pfam" id="PF02458">
    <property type="entry name" value="Transferase"/>
    <property type="match status" value="1"/>
</dbReference>